<gene>
    <name evidence="2" type="ORF">FM115_02410</name>
</gene>
<sequence>MIKLFDFNSIVRLFSYMSNNIIKAAILGNLPVKMRKDLLKL</sequence>
<organism evidence="2 3">
    <name type="scientific">Marinilactibacillus psychrotolerans 42ea</name>
    <dbReference type="NCBI Taxonomy" id="1255609"/>
    <lineage>
        <taxon>Bacteria</taxon>
        <taxon>Bacillati</taxon>
        <taxon>Bacillota</taxon>
        <taxon>Bacilli</taxon>
        <taxon>Lactobacillales</taxon>
        <taxon>Carnobacteriaceae</taxon>
        <taxon>Marinilactibacillus</taxon>
    </lineage>
</organism>
<evidence type="ECO:0000313" key="3">
    <source>
        <dbReference type="Proteomes" id="UP000195611"/>
    </source>
</evidence>
<protein>
    <submittedName>
        <fullName evidence="2">Uncharacterized protein</fullName>
    </submittedName>
</protein>
<proteinExistence type="predicted"/>
<reference evidence="2 3" key="1">
    <citation type="submission" date="2017-02" db="EMBL/GenBank/DDBJ databases">
        <authorList>
            <person name="Peterson S.W."/>
        </authorList>
    </citation>
    <scope>NUCLEOTIDE SEQUENCE [LARGE SCALE GENOMIC DNA]</scope>
    <source>
        <strain evidence="2 3">42ea</strain>
    </source>
</reference>
<dbReference type="Proteomes" id="UP000195611">
    <property type="component" value="Unassembled WGS sequence"/>
</dbReference>
<dbReference type="AlphaFoldDB" id="A0A1R4ITE9"/>
<keyword evidence="1" id="KW-0812">Transmembrane</keyword>
<evidence type="ECO:0000256" key="1">
    <source>
        <dbReference type="SAM" id="Phobius"/>
    </source>
</evidence>
<accession>A0A1R4ITE9</accession>
<feature type="transmembrane region" description="Helical" evidence="1">
    <location>
        <begin position="13"/>
        <end position="32"/>
    </location>
</feature>
<keyword evidence="1" id="KW-1133">Transmembrane helix</keyword>
<name>A0A1R4ITE9_9LACT</name>
<dbReference type="EMBL" id="FUKW01000041">
    <property type="protein sequence ID" value="SJN22835.1"/>
    <property type="molecule type" value="Genomic_DNA"/>
</dbReference>
<keyword evidence="1" id="KW-0472">Membrane</keyword>
<evidence type="ECO:0000313" key="2">
    <source>
        <dbReference type="EMBL" id="SJN22835.1"/>
    </source>
</evidence>